<organism evidence="1 2">
    <name type="scientific">Hyaloperonospora arabidopsidis (strain Emoy2)</name>
    <name type="common">Downy mildew agent</name>
    <name type="synonym">Peronospora arabidopsidis</name>
    <dbReference type="NCBI Taxonomy" id="559515"/>
    <lineage>
        <taxon>Eukaryota</taxon>
        <taxon>Sar</taxon>
        <taxon>Stramenopiles</taxon>
        <taxon>Oomycota</taxon>
        <taxon>Peronosporomycetes</taxon>
        <taxon>Peronosporales</taxon>
        <taxon>Peronosporaceae</taxon>
        <taxon>Hyaloperonospora</taxon>
    </lineage>
</organism>
<reference evidence="2" key="1">
    <citation type="journal article" date="2010" name="Science">
        <title>Signatures of adaptation to obligate biotrophy in the Hyaloperonospora arabidopsidis genome.</title>
        <authorList>
            <person name="Baxter L."/>
            <person name="Tripathy S."/>
            <person name="Ishaque N."/>
            <person name="Boot N."/>
            <person name="Cabral A."/>
            <person name="Kemen E."/>
            <person name="Thines M."/>
            <person name="Ah-Fong A."/>
            <person name="Anderson R."/>
            <person name="Badejoko W."/>
            <person name="Bittner-Eddy P."/>
            <person name="Boore J.L."/>
            <person name="Chibucos M.C."/>
            <person name="Coates M."/>
            <person name="Dehal P."/>
            <person name="Delehaunty K."/>
            <person name="Dong S."/>
            <person name="Downton P."/>
            <person name="Dumas B."/>
            <person name="Fabro G."/>
            <person name="Fronick C."/>
            <person name="Fuerstenberg S.I."/>
            <person name="Fulton L."/>
            <person name="Gaulin E."/>
            <person name="Govers F."/>
            <person name="Hughes L."/>
            <person name="Humphray S."/>
            <person name="Jiang R.H."/>
            <person name="Judelson H."/>
            <person name="Kamoun S."/>
            <person name="Kyung K."/>
            <person name="Meijer H."/>
            <person name="Minx P."/>
            <person name="Morris P."/>
            <person name="Nelson J."/>
            <person name="Phuntumart V."/>
            <person name="Qutob D."/>
            <person name="Rehmany A."/>
            <person name="Rougon-Cardoso A."/>
            <person name="Ryden P."/>
            <person name="Torto-Alalibo T."/>
            <person name="Studholme D."/>
            <person name="Wang Y."/>
            <person name="Win J."/>
            <person name="Wood J."/>
            <person name="Clifton S.W."/>
            <person name="Rogers J."/>
            <person name="Van den Ackerveken G."/>
            <person name="Jones J.D."/>
            <person name="McDowell J.M."/>
            <person name="Beynon J."/>
            <person name="Tyler B.M."/>
        </authorList>
    </citation>
    <scope>NUCLEOTIDE SEQUENCE [LARGE SCALE GENOMIC DNA]</scope>
    <source>
        <strain evidence="2">Emoy2</strain>
    </source>
</reference>
<dbReference type="HOGENOM" id="CLU_2547410_0_0_1"/>
<keyword evidence="2" id="KW-1185">Reference proteome</keyword>
<dbReference type="Proteomes" id="UP000011713">
    <property type="component" value="Unassembled WGS sequence"/>
</dbReference>
<accession>M4B222</accession>
<name>M4B222_HYAAE</name>
<evidence type="ECO:0000313" key="1">
    <source>
        <dbReference type="EnsemblProtists" id="HpaP800319"/>
    </source>
</evidence>
<reference evidence="1" key="2">
    <citation type="submission" date="2015-06" db="UniProtKB">
        <authorList>
            <consortium name="EnsemblProtists"/>
        </authorList>
    </citation>
    <scope>IDENTIFICATION</scope>
    <source>
        <strain evidence="1">Emoy2</strain>
    </source>
</reference>
<proteinExistence type="predicted"/>
<dbReference type="EnsemblProtists" id="HpaT800319">
    <property type="protein sequence ID" value="HpaP800319"/>
    <property type="gene ID" value="HpaG800319"/>
</dbReference>
<evidence type="ECO:0000313" key="2">
    <source>
        <dbReference type="Proteomes" id="UP000011713"/>
    </source>
</evidence>
<dbReference type="VEuPathDB" id="FungiDB:HpaG800319"/>
<protein>
    <submittedName>
        <fullName evidence="1">Uncharacterized protein</fullName>
    </submittedName>
</protein>
<sequence>MACQHWPLVPMRLQLSLHLVTEGSEFGNCVGRLLLVAVSQLSSNSHIGRGCYIRKCDEATPKKYRVRKSRAEYVRSRQTSFVK</sequence>
<dbReference type="AlphaFoldDB" id="M4B222"/>
<dbReference type="InParanoid" id="M4B222"/>
<dbReference type="EMBL" id="JH597777">
    <property type="status" value="NOT_ANNOTATED_CDS"/>
    <property type="molecule type" value="Genomic_DNA"/>
</dbReference>